<feature type="transmembrane region" description="Helical" evidence="4">
    <location>
        <begin position="243"/>
        <end position="261"/>
    </location>
</feature>
<dbReference type="PANTHER" id="PTHR24201">
    <property type="entry name" value="ANK_REP_REGION DOMAIN-CONTAINING PROTEIN"/>
    <property type="match status" value="1"/>
</dbReference>
<proteinExistence type="predicted"/>
<dbReference type="PANTHER" id="PTHR24201:SF16">
    <property type="entry name" value="ANKYRIN-1-LIKE-RELATED"/>
    <property type="match status" value="1"/>
</dbReference>
<keyword evidence="4" id="KW-0472">Membrane</keyword>
<keyword evidence="2 3" id="KW-0040">ANK repeat</keyword>
<dbReference type="Pfam" id="PF00023">
    <property type="entry name" value="Ank"/>
    <property type="match status" value="2"/>
</dbReference>
<evidence type="ECO:0000256" key="2">
    <source>
        <dbReference type="ARBA" id="ARBA00023043"/>
    </source>
</evidence>
<evidence type="ECO:0000256" key="4">
    <source>
        <dbReference type="SAM" id="Phobius"/>
    </source>
</evidence>
<dbReference type="RefSeq" id="WP_349968154.1">
    <property type="nucleotide sequence ID" value="NZ_CP157942.1"/>
</dbReference>
<reference evidence="5" key="1">
    <citation type="submission" date="2024-06" db="EMBL/GenBank/DDBJ databases">
        <authorList>
            <person name="Dussert Y."/>
            <person name="Peccoud J."/>
            <person name="Pigeault R."/>
        </authorList>
    </citation>
    <scope>NUCLEOTIDE SEQUENCE</scope>
    <source>
        <strain evidence="5">WArc</strain>
    </source>
</reference>
<dbReference type="InterPro" id="IPR050776">
    <property type="entry name" value="Ank_Repeat/CDKN_Inhibitor"/>
</dbReference>
<evidence type="ECO:0000313" key="5">
    <source>
        <dbReference type="EMBL" id="XBS67561.1"/>
    </source>
</evidence>
<dbReference type="InterPro" id="IPR002110">
    <property type="entry name" value="Ankyrin_rpt"/>
</dbReference>
<dbReference type="EMBL" id="CP157942">
    <property type="protein sequence ID" value="XBS67561.1"/>
    <property type="molecule type" value="Genomic_DNA"/>
</dbReference>
<evidence type="ECO:0000256" key="3">
    <source>
        <dbReference type="PROSITE-ProRule" id="PRU00023"/>
    </source>
</evidence>
<feature type="repeat" description="ANK" evidence="3">
    <location>
        <begin position="139"/>
        <end position="171"/>
    </location>
</feature>
<name>A0AAU7Q5T8_9RICK</name>
<gene>
    <name evidence="5" type="ORF">ABLO99_02675</name>
</gene>
<dbReference type="PROSITE" id="PS50297">
    <property type="entry name" value="ANK_REP_REGION"/>
    <property type="match status" value="5"/>
</dbReference>
<dbReference type="AlphaFoldDB" id="A0AAU7Q5T8"/>
<dbReference type="SMART" id="SM00248">
    <property type="entry name" value="ANK"/>
    <property type="match status" value="5"/>
</dbReference>
<dbReference type="Pfam" id="PF12796">
    <property type="entry name" value="Ank_2"/>
    <property type="match status" value="1"/>
</dbReference>
<keyword evidence="4" id="KW-0812">Transmembrane</keyword>
<protein>
    <submittedName>
        <fullName evidence="5">Ankyrin repeat domain-containing protein</fullName>
    </submittedName>
</protein>
<feature type="repeat" description="ANK" evidence="3">
    <location>
        <begin position="205"/>
        <end position="237"/>
    </location>
</feature>
<feature type="transmembrane region" description="Helical" evidence="4">
    <location>
        <begin position="267"/>
        <end position="286"/>
    </location>
</feature>
<keyword evidence="1" id="KW-0677">Repeat</keyword>
<keyword evidence="4" id="KW-1133">Transmembrane helix</keyword>
<dbReference type="PROSITE" id="PS50088">
    <property type="entry name" value="ANK_REPEAT"/>
    <property type="match status" value="5"/>
</dbReference>
<feature type="repeat" description="ANK" evidence="3">
    <location>
        <begin position="106"/>
        <end position="138"/>
    </location>
</feature>
<accession>A0AAU7Q5T8</accession>
<dbReference type="SUPFAM" id="SSF48403">
    <property type="entry name" value="Ankyrin repeat"/>
    <property type="match status" value="1"/>
</dbReference>
<evidence type="ECO:0000256" key="1">
    <source>
        <dbReference type="ARBA" id="ARBA00022737"/>
    </source>
</evidence>
<organism evidence="5">
    <name type="scientific">Wolbachia endosymbiont of Armadillidium arcangelii</name>
    <dbReference type="NCBI Taxonomy" id="3158571"/>
    <lineage>
        <taxon>Bacteria</taxon>
        <taxon>Pseudomonadati</taxon>
        <taxon>Pseudomonadota</taxon>
        <taxon>Alphaproteobacteria</taxon>
        <taxon>Rickettsiales</taxon>
        <taxon>Anaplasmataceae</taxon>
        <taxon>Wolbachieae</taxon>
        <taxon>Wolbachia</taxon>
    </lineage>
</organism>
<dbReference type="InterPro" id="IPR036770">
    <property type="entry name" value="Ankyrin_rpt-contain_sf"/>
</dbReference>
<feature type="repeat" description="ANK" evidence="3">
    <location>
        <begin position="73"/>
        <end position="105"/>
    </location>
</feature>
<feature type="repeat" description="ANK" evidence="3">
    <location>
        <begin position="172"/>
        <end position="204"/>
    </location>
</feature>
<dbReference type="Gene3D" id="1.25.40.20">
    <property type="entry name" value="Ankyrin repeat-containing domain"/>
    <property type="match status" value="2"/>
</dbReference>
<sequence>MFKAILEEVNSSPDLNKENLIDRIKDELKKRNQLIYDDWKKSEFDINHLFIQDFILSKLAKDDEELLKLFMNQGETLLCVAARHGCIKVVKNLLENGAKTDIKIKYGAAPLHGSAAYGHTQIVEVLLRKGAKVDLQSEDGLTALHYAACRNCTRVIEALLEERADINIQDKDGRASLHYAAECGYTSTVRLLLINRANIDLQDKDGHTPLNYAWRSKYPETAKLLLECGANPSFIHRPKAKKAGVIVGVTVAIGVLIALVHVTTLSLLSGVDISIVSALIIGGIYYEVAYGVSEYSLSSELDDIDISSYSMLVTTNSIQ</sequence>